<comment type="caution">
    <text evidence="1">The sequence shown here is derived from an EMBL/GenBank/DDBJ whole genome shotgun (WGS) entry which is preliminary data.</text>
</comment>
<dbReference type="Proteomes" id="UP000637720">
    <property type="component" value="Unassembled WGS sequence"/>
</dbReference>
<organism evidence="1 2">
    <name type="scientific">Calditerricola satsumensis</name>
    <dbReference type="NCBI Taxonomy" id="373054"/>
    <lineage>
        <taxon>Bacteria</taxon>
        <taxon>Bacillati</taxon>
        <taxon>Bacillota</taxon>
        <taxon>Bacilli</taxon>
        <taxon>Bacillales</taxon>
        <taxon>Bacillaceae</taxon>
        <taxon>Calditerricola</taxon>
    </lineage>
</organism>
<dbReference type="EMBL" id="BMOF01000040">
    <property type="protein sequence ID" value="GGK04327.1"/>
    <property type="molecule type" value="Genomic_DNA"/>
</dbReference>
<reference evidence="1" key="1">
    <citation type="journal article" date="2014" name="Int. J. Syst. Evol. Microbiol.">
        <title>Complete genome sequence of Corynebacterium casei LMG S-19264T (=DSM 44701T), isolated from a smear-ripened cheese.</title>
        <authorList>
            <consortium name="US DOE Joint Genome Institute (JGI-PGF)"/>
            <person name="Walter F."/>
            <person name="Albersmeier A."/>
            <person name="Kalinowski J."/>
            <person name="Ruckert C."/>
        </authorList>
    </citation>
    <scope>NUCLEOTIDE SEQUENCE</scope>
    <source>
        <strain evidence="1">JCM 14719</strain>
    </source>
</reference>
<reference evidence="1" key="2">
    <citation type="submission" date="2020-09" db="EMBL/GenBank/DDBJ databases">
        <authorList>
            <person name="Sun Q."/>
            <person name="Ohkuma M."/>
        </authorList>
    </citation>
    <scope>NUCLEOTIDE SEQUENCE</scope>
    <source>
        <strain evidence="1">JCM 14719</strain>
    </source>
</reference>
<gene>
    <name evidence="1" type="ORF">GCM10007043_17980</name>
</gene>
<protein>
    <submittedName>
        <fullName evidence="1">Uncharacterized protein</fullName>
    </submittedName>
</protein>
<proteinExistence type="predicted"/>
<name>A0A8J3B928_9BACI</name>
<keyword evidence="2" id="KW-1185">Reference proteome</keyword>
<dbReference type="AlphaFoldDB" id="A0A8J3B928"/>
<dbReference type="RefSeq" id="WP_054669486.1">
    <property type="nucleotide sequence ID" value="NZ_BMOF01000040.1"/>
</dbReference>
<evidence type="ECO:0000313" key="1">
    <source>
        <dbReference type="EMBL" id="GGK04327.1"/>
    </source>
</evidence>
<sequence length="238" mass="26000">MRYGVVGNGRALAVVMPDLEVAYLAAIDPSGMRVFDRAQHPEGACLRLVAGGRVPEPVAQAYVGQSGVLRTVACIGEVEIDATDYLPFARPLFLRDMTIVNRSEAEVPFVLTAEAVSVPPNVSVTRDGDLTVLEGRFGVAAFRLEGVVGLLEPQEEALVRLALAWGPNRDAVREELDAVESLSPQEVLWEWEQRMEQQAGPAVPERDRVLRIATGCAAFRADWLNEPPASWLDKLRKG</sequence>
<accession>A0A8J3B928</accession>
<evidence type="ECO:0000313" key="2">
    <source>
        <dbReference type="Proteomes" id="UP000637720"/>
    </source>
</evidence>